<keyword evidence="7 14" id="KW-0276">Fatty acid metabolism</keyword>
<dbReference type="AlphaFoldDB" id="A0A2N1JBN5"/>
<evidence type="ECO:0000313" key="15">
    <source>
        <dbReference type="EMBL" id="PKI83946.1"/>
    </source>
</evidence>
<keyword evidence="16" id="KW-1185">Reference proteome</keyword>
<gene>
    <name evidence="15" type="ORF">MVES_002068</name>
</gene>
<evidence type="ECO:0000256" key="1">
    <source>
        <dbReference type="ARBA" id="ARBA00004141"/>
    </source>
</evidence>
<sequence length="300" mass="34133">MNTTAASKPKKHTSPLTTFYLCVYNLLQFVGWLRIFIGFCLQMIQGEHARRIMYVSVGKFVDEYTPDMIHGAAPSFSQYNPIVAEALTRLSRMHGYLGPLVVIFQTLAVFEVFHALFGLVQANPIMVALQVASRIAIIWGVVEKYTVAASSPWYGVLVFAWSLSEITRYPFYVNQLLNSPSFMALWSRYSFFIVLYPLGVLSEMSLIWLTLPKTNEWPWINQTGWTQRDMIFLGALPIYVPGLFILYSHLWAARVKVLGSDFAGSKGRAMVDKKRDEYLSRFRKITEKTAARSQTVPAAQ</sequence>
<dbReference type="STRING" id="2020962.A0A2N1JBN5"/>
<feature type="transmembrane region" description="Helical" evidence="14">
    <location>
        <begin position="191"/>
        <end position="211"/>
    </location>
</feature>
<dbReference type="OrthoDB" id="46988at2759"/>
<reference evidence="15 16" key="1">
    <citation type="submission" date="2017-10" db="EMBL/GenBank/DDBJ databases">
        <title>A novel species of cold-tolerant Malassezia isolated from bats.</title>
        <authorList>
            <person name="Lorch J.M."/>
            <person name="Palmer J.M."/>
            <person name="Vanderwolf K.J."/>
            <person name="Schmidt K.Z."/>
            <person name="Verant M.L."/>
            <person name="Weller T.J."/>
            <person name="Blehert D.S."/>
        </authorList>
    </citation>
    <scope>NUCLEOTIDE SEQUENCE [LARGE SCALE GENOMIC DNA]</scope>
    <source>
        <strain evidence="15 16">NWHC:44797-103</strain>
    </source>
</reference>
<keyword evidence="14" id="KW-0256">Endoplasmic reticulum</keyword>
<dbReference type="UniPathway" id="UPA00094"/>
<comment type="subcellular location">
    <subcellularLocation>
        <location evidence="14">Endoplasmic reticulum membrane</location>
        <topology evidence="14">Multi-pass membrane protein</topology>
    </subcellularLocation>
    <subcellularLocation>
        <location evidence="1">Membrane</location>
        <topology evidence="1">Multi-pass membrane protein</topology>
    </subcellularLocation>
</comment>
<evidence type="ECO:0000256" key="4">
    <source>
        <dbReference type="ARBA" id="ARBA00013122"/>
    </source>
</evidence>
<evidence type="ECO:0000256" key="6">
    <source>
        <dbReference type="ARBA" id="ARBA00022692"/>
    </source>
</evidence>
<keyword evidence="9 14" id="KW-0443">Lipid metabolism</keyword>
<evidence type="ECO:0000256" key="12">
    <source>
        <dbReference type="ARBA" id="ARBA00023239"/>
    </source>
</evidence>
<organism evidence="15 16">
    <name type="scientific">Malassezia vespertilionis</name>
    <dbReference type="NCBI Taxonomy" id="2020962"/>
    <lineage>
        <taxon>Eukaryota</taxon>
        <taxon>Fungi</taxon>
        <taxon>Dikarya</taxon>
        <taxon>Basidiomycota</taxon>
        <taxon>Ustilaginomycotina</taxon>
        <taxon>Malasseziomycetes</taxon>
        <taxon>Malasseziales</taxon>
        <taxon>Malasseziaceae</taxon>
        <taxon>Malassezia</taxon>
    </lineage>
</organism>
<keyword evidence="6 14" id="KW-0812">Transmembrane</keyword>
<dbReference type="InterPro" id="IPR007482">
    <property type="entry name" value="Tyr_Pase-like_PTPLA"/>
</dbReference>
<feature type="transmembrane region" description="Helical" evidence="14">
    <location>
        <begin position="96"/>
        <end position="119"/>
    </location>
</feature>
<evidence type="ECO:0000256" key="9">
    <source>
        <dbReference type="ARBA" id="ARBA00023098"/>
    </source>
</evidence>
<evidence type="ECO:0000256" key="13">
    <source>
        <dbReference type="ARBA" id="ARBA00036671"/>
    </source>
</evidence>
<evidence type="ECO:0000256" key="2">
    <source>
        <dbReference type="ARBA" id="ARBA00005194"/>
    </source>
</evidence>
<dbReference type="PANTHER" id="PTHR11035:SF3">
    <property type="entry name" value="VERY-LONG-CHAIN (3R)-3-HYDROXYACYL-COA DEHYDRATASE"/>
    <property type="match status" value="1"/>
</dbReference>
<evidence type="ECO:0000313" key="16">
    <source>
        <dbReference type="Proteomes" id="UP000232875"/>
    </source>
</evidence>
<keyword evidence="5 14" id="KW-0444">Lipid biosynthesis</keyword>
<dbReference type="Proteomes" id="UP000232875">
    <property type="component" value="Unassembled WGS sequence"/>
</dbReference>
<protein>
    <recommendedName>
        <fullName evidence="4 14">Very-long-chain (3R)-3-hydroxyacyl-CoA dehydratase</fullName>
        <ecNumber evidence="4 14">4.2.1.134</ecNumber>
    </recommendedName>
</protein>
<evidence type="ECO:0000256" key="11">
    <source>
        <dbReference type="ARBA" id="ARBA00023160"/>
    </source>
</evidence>
<evidence type="ECO:0000256" key="10">
    <source>
        <dbReference type="ARBA" id="ARBA00023136"/>
    </source>
</evidence>
<feature type="transmembrane region" description="Helical" evidence="14">
    <location>
        <begin position="18"/>
        <end position="41"/>
    </location>
</feature>
<comment type="similarity">
    <text evidence="3 14">Belongs to the very long-chain fatty acids dehydratase HACD family.</text>
</comment>
<dbReference type="GO" id="GO:0030148">
    <property type="term" value="P:sphingolipid biosynthetic process"/>
    <property type="evidence" value="ECO:0007669"/>
    <property type="project" value="TreeGrafter"/>
</dbReference>
<proteinExistence type="inferred from homology"/>
<comment type="function">
    <text evidence="14">Catalyzes the third of the four reactions of the long-chain fatty acids elongation cycle. This endoplasmic reticulum-bound enzymatic process, allows the addition of two carbons to the chain of long- and very long-chain fatty acids/VLCFAs per cycle. This enzyme catalyzes the dehydration of the 3-hydroxyacyl-CoA intermediate into trans-2,3-enoyl-CoA, within each cycle of fatty acid elongation. Thereby, it participates to the production of VLCFAs of different chain lengths that are involved in multiple biological processes as precursors of membrane lipids and lipid mediators.</text>
</comment>
<dbReference type="GO" id="GO:0005789">
    <property type="term" value="C:endoplasmic reticulum membrane"/>
    <property type="evidence" value="ECO:0007669"/>
    <property type="project" value="UniProtKB-SubCell"/>
</dbReference>
<keyword evidence="11 14" id="KW-0275">Fatty acid biosynthesis</keyword>
<dbReference type="EC" id="4.2.1.134" evidence="4 14"/>
<comment type="catalytic activity">
    <reaction evidence="13 14">
        <text>a very-long-chain (3R)-3-hydroxyacyl-CoA = a very-long-chain (2E)-enoyl-CoA + H2O</text>
        <dbReference type="Rhea" id="RHEA:45812"/>
        <dbReference type="ChEBI" id="CHEBI:15377"/>
        <dbReference type="ChEBI" id="CHEBI:83728"/>
        <dbReference type="ChEBI" id="CHEBI:85440"/>
        <dbReference type="EC" id="4.2.1.134"/>
    </reaction>
</comment>
<comment type="pathway">
    <text evidence="2 14">Lipid metabolism; fatty acid biosynthesis.</text>
</comment>
<dbReference type="GO" id="GO:0030497">
    <property type="term" value="P:fatty acid elongation"/>
    <property type="evidence" value="ECO:0007669"/>
    <property type="project" value="TreeGrafter"/>
</dbReference>
<evidence type="ECO:0000256" key="3">
    <source>
        <dbReference type="ARBA" id="ARBA00007811"/>
    </source>
</evidence>
<keyword evidence="12 14" id="KW-0456">Lyase</keyword>
<accession>A0A2N1JBN5</accession>
<evidence type="ECO:0000256" key="5">
    <source>
        <dbReference type="ARBA" id="ARBA00022516"/>
    </source>
</evidence>
<evidence type="ECO:0000256" key="14">
    <source>
        <dbReference type="RuleBase" id="RU363109"/>
    </source>
</evidence>
<dbReference type="EMBL" id="KZ454990">
    <property type="protein sequence ID" value="PKI83946.1"/>
    <property type="molecule type" value="Genomic_DNA"/>
</dbReference>
<dbReference type="GO" id="GO:0102158">
    <property type="term" value="F:very-long-chain (3R)-3-hydroxyacyl-CoA dehydratase activity"/>
    <property type="evidence" value="ECO:0007669"/>
    <property type="project" value="UniProtKB-EC"/>
</dbReference>
<keyword evidence="10 14" id="KW-0472">Membrane</keyword>
<dbReference type="PANTHER" id="PTHR11035">
    <property type="entry name" value="VERY-LONG-CHAIN (3R)-3-HYDROXYACYL-COA DEHYDRATASE"/>
    <property type="match status" value="1"/>
</dbReference>
<dbReference type="GO" id="GO:0042761">
    <property type="term" value="P:very long-chain fatty acid biosynthetic process"/>
    <property type="evidence" value="ECO:0007669"/>
    <property type="project" value="TreeGrafter"/>
</dbReference>
<comment type="caution">
    <text evidence="14">Lacks conserved residue(s) required for the propagation of feature annotation.</text>
</comment>
<evidence type="ECO:0000256" key="8">
    <source>
        <dbReference type="ARBA" id="ARBA00022989"/>
    </source>
</evidence>
<dbReference type="Pfam" id="PF04387">
    <property type="entry name" value="PTPLA"/>
    <property type="match status" value="1"/>
</dbReference>
<keyword evidence="8 14" id="KW-1133">Transmembrane helix</keyword>
<evidence type="ECO:0000256" key="7">
    <source>
        <dbReference type="ARBA" id="ARBA00022832"/>
    </source>
</evidence>
<feature type="transmembrane region" description="Helical" evidence="14">
    <location>
        <begin position="231"/>
        <end position="252"/>
    </location>
</feature>
<name>A0A2N1JBN5_9BASI</name>